<dbReference type="Pfam" id="PF01937">
    <property type="entry name" value="ARMT1-like_dom"/>
    <property type="match status" value="1"/>
</dbReference>
<keyword evidence="3" id="KW-1185">Reference proteome</keyword>
<name>A0A5C5Z148_9BACT</name>
<feature type="domain" description="Damage-control phosphatase ARMT1-like metal-binding" evidence="1">
    <location>
        <begin position="2"/>
        <end position="274"/>
    </location>
</feature>
<evidence type="ECO:0000313" key="3">
    <source>
        <dbReference type="Proteomes" id="UP000315010"/>
    </source>
</evidence>
<dbReference type="InterPro" id="IPR036075">
    <property type="entry name" value="ARMT-1-like_metal-bd_sf"/>
</dbReference>
<dbReference type="AlphaFoldDB" id="A0A5C5Z148"/>
<organism evidence="2 3">
    <name type="scientific">Novipirellula herctigrandis</name>
    <dbReference type="NCBI Taxonomy" id="2527986"/>
    <lineage>
        <taxon>Bacteria</taxon>
        <taxon>Pseudomonadati</taxon>
        <taxon>Planctomycetota</taxon>
        <taxon>Planctomycetia</taxon>
        <taxon>Pirellulales</taxon>
        <taxon>Pirellulaceae</taxon>
        <taxon>Novipirellula</taxon>
    </lineage>
</organism>
<dbReference type="OrthoDB" id="9796465at2"/>
<dbReference type="InterPro" id="IPR002791">
    <property type="entry name" value="ARMT1-like_metal-bd"/>
</dbReference>
<dbReference type="Gene3D" id="1.10.285.20">
    <property type="entry name" value="Uncharacterised protein PF01937, DUF89, domain 2"/>
    <property type="match status" value="1"/>
</dbReference>
<protein>
    <recommendedName>
        <fullName evidence="1">Damage-control phosphatase ARMT1-like metal-binding domain-containing protein</fullName>
    </recommendedName>
</protein>
<gene>
    <name evidence="2" type="ORF">CA13_24660</name>
</gene>
<reference evidence="2 3" key="1">
    <citation type="submission" date="2019-02" db="EMBL/GenBank/DDBJ databases">
        <title>Deep-cultivation of Planctomycetes and their phenomic and genomic characterization uncovers novel biology.</title>
        <authorList>
            <person name="Wiegand S."/>
            <person name="Jogler M."/>
            <person name="Boedeker C."/>
            <person name="Pinto D."/>
            <person name="Vollmers J."/>
            <person name="Rivas-Marin E."/>
            <person name="Kohn T."/>
            <person name="Peeters S.H."/>
            <person name="Heuer A."/>
            <person name="Rast P."/>
            <person name="Oberbeckmann S."/>
            <person name="Bunk B."/>
            <person name="Jeske O."/>
            <person name="Meyerdierks A."/>
            <person name="Storesund J.E."/>
            <person name="Kallscheuer N."/>
            <person name="Luecker S."/>
            <person name="Lage O.M."/>
            <person name="Pohl T."/>
            <person name="Merkel B.J."/>
            <person name="Hornburger P."/>
            <person name="Mueller R.-W."/>
            <person name="Bruemmer F."/>
            <person name="Labrenz M."/>
            <person name="Spormann A.M."/>
            <person name="Op Den Camp H."/>
            <person name="Overmann J."/>
            <person name="Amann R."/>
            <person name="Jetten M.S.M."/>
            <person name="Mascher T."/>
            <person name="Medema M.H."/>
            <person name="Devos D.P."/>
            <person name="Kaster A.-K."/>
            <person name="Ovreas L."/>
            <person name="Rohde M."/>
            <person name="Galperin M.Y."/>
            <person name="Jogler C."/>
        </authorList>
    </citation>
    <scope>NUCLEOTIDE SEQUENCE [LARGE SCALE GENOMIC DNA]</scope>
    <source>
        <strain evidence="2 3">CA13</strain>
    </source>
</reference>
<sequence length="283" mass="31575">MNYECLICQMNALQKRMDKYEIAEEKRNGLVSELIQDIAAIDLDSSSSPEVTRSLLERLIINSNVADPYANEKQESNSELMGRYSEFKGMVNQAHDSFDAALRLAIAGNIIDFGPDHIWDIEETIDRVLSSDFAIDDSKQLRAEIASAKTILYLGDNCGEVVLDKLFIETINHPNLWFAVRNEPVLNDATEKEAIEVGIPKVAKLISNGDGAPSTLLHRVSKEFLEVYNSADLIVSKGMGNYEGLMNETDSRLFFLMMIKCQVIGRNVGAQTGDFVVKRCISN</sequence>
<dbReference type="SUPFAM" id="SSF111321">
    <property type="entry name" value="AF1104-like"/>
    <property type="match status" value="1"/>
</dbReference>
<dbReference type="PIRSF" id="PIRSF006593">
    <property type="entry name" value="UCP006593"/>
    <property type="match status" value="1"/>
</dbReference>
<dbReference type="RefSeq" id="WP_146396502.1">
    <property type="nucleotide sequence ID" value="NZ_SJPJ01000001.1"/>
</dbReference>
<dbReference type="Proteomes" id="UP000315010">
    <property type="component" value="Unassembled WGS sequence"/>
</dbReference>
<accession>A0A5C5Z148</accession>
<evidence type="ECO:0000259" key="1">
    <source>
        <dbReference type="Pfam" id="PF01937"/>
    </source>
</evidence>
<dbReference type="Gene3D" id="3.40.50.10880">
    <property type="entry name" value="Uncharacterised protein PF01937, DUF89, domain 3"/>
    <property type="match status" value="1"/>
</dbReference>
<proteinExistence type="predicted"/>
<evidence type="ECO:0000313" key="2">
    <source>
        <dbReference type="EMBL" id="TWT81019.1"/>
    </source>
</evidence>
<dbReference type="EMBL" id="SJPJ01000001">
    <property type="protein sequence ID" value="TWT81019.1"/>
    <property type="molecule type" value="Genomic_DNA"/>
</dbReference>
<comment type="caution">
    <text evidence="2">The sequence shown here is derived from an EMBL/GenBank/DDBJ whole genome shotgun (WGS) entry which is preliminary data.</text>
</comment>
<dbReference type="InterPro" id="IPR014444">
    <property type="entry name" value="PH1575-like"/>
</dbReference>